<dbReference type="InterPro" id="IPR012748">
    <property type="entry name" value="Rieske-like_NirD"/>
</dbReference>
<keyword evidence="1" id="KW-0001">2Fe-2S</keyword>
<keyword evidence="2" id="KW-0479">Metal-binding</keyword>
<evidence type="ECO:0000256" key="2">
    <source>
        <dbReference type="ARBA" id="ARBA00022723"/>
    </source>
</evidence>
<evidence type="ECO:0000256" key="5">
    <source>
        <dbReference type="ARBA" id="ARBA00023014"/>
    </source>
</evidence>
<reference evidence="8 9" key="1">
    <citation type="journal article" date="2013" name="Genome Announc.">
        <title>Complete genome sequence of Simiduia agarivorans SA1(T), a marine bacterium able to degrade a variety of polysaccharides.</title>
        <authorList>
            <person name="Lin S.Y."/>
            <person name="Shieh W.Y."/>
            <person name="Chen J.S."/>
            <person name="Tang S.L."/>
        </authorList>
    </citation>
    <scope>NUCLEOTIDE SEQUENCE [LARGE SCALE GENOMIC DNA]</scope>
    <source>
        <strain evidence="9">DSM 21679 / JCM 13881 / BCRC 17597 / SA1</strain>
    </source>
</reference>
<evidence type="ECO:0000259" key="7">
    <source>
        <dbReference type="PROSITE" id="PS51296"/>
    </source>
</evidence>
<dbReference type="PANTHER" id="PTHR40562">
    <property type="match status" value="1"/>
</dbReference>
<evidence type="ECO:0000313" key="8">
    <source>
        <dbReference type="EMBL" id="AFU98447.1"/>
    </source>
</evidence>
<dbReference type="PROSITE" id="PS51296">
    <property type="entry name" value="RIESKE"/>
    <property type="match status" value="1"/>
</dbReference>
<dbReference type="SUPFAM" id="SSF50022">
    <property type="entry name" value="ISP domain"/>
    <property type="match status" value="1"/>
</dbReference>
<dbReference type="Gene3D" id="2.102.10.10">
    <property type="entry name" value="Rieske [2Fe-2S] iron-sulphur domain"/>
    <property type="match status" value="1"/>
</dbReference>
<evidence type="ECO:0000256" key="6">
    <source>
        <dbReference type="ARBA" id="ARBA00023063"/>
    </source>
</evidence>
<dbReference type="PANTHER" id="PTHR40562:SF1">
    <property type="entry name" value="NITRITE REDUCTASE (NADH) SMALL SUBUNIT"/>
    <property type="match status" value="1"/>
</dbReference>
<dbReference type="AlphaFoldDB" id="K4KWX7"/>
<dbReference type="EMBL" id="CP003746">
    <property type="protein sequence ID" value="AFU98447.1"/>
    <property type="molecule type" value="Genomic_DNA"/>
</dbReference>
<dbReference type="Pfam" id="PF13806">
    <property type="entry name" value="Rieske_2"/>
    <property type="match status" value="1"/>
</dbReference>
<dbReference type="GO" id="GO:0046872">
    <property type="term" value="F:metal ion binding"/>
    <property type="evidence" value="ECO:0007669"/>
    <property type="project" value="UniProtKB-KW"/>
</dbReference>
<dbReference type="eggNOG" id="COG2146">
    <property type="taxonomic scope" value="Bacteria"/>
</dbReference>
<evidence type="ECO:0000256" key="3">
    <source>
        <dbReference type="ARBA" id="ARBA00023002"/>
    </source>
</evidence>
<dbReference type="OrthoDB" id="516687at2"/>
<dbReference type="NCBIfam" id="TIGR02378">
    <property type="entry name" value="nirD_assim_sml"/>
    <property type="match status" value="1"/>
</dbReference>
<dbReference type="GO" id="GO:0008942">
    <property type="term" value="F:nitrite reductase [NAD(P)H] activity"/>
    <property type="evidence" value="ECO:0007669"/>
    <property type="project" value="InterPro"/>
</dbReference>
<dbReference type="HOGENOM" id="CLU_055690_3_0_6"/>
<keyword evidence="5" id="KW-0411">Iron-sulfur</keyword>
<keyword evidence="6" id="KW-0534">Nitrate assimilation</keyword>
<accession>K4KWX7</accession>
<evidence type="ECO:0000256" key="1">
    <source>
        <dbReference type="ARBA" id="ARBA00022714"/>
    </source>
</evidence>
<dbReference type="InterPro" id="IPR036922">
    <property type="entry name" value="Rieske_2Fe-2S_sf"/>
</dbReference>
<keyword evidence="3" id="KW-0560">Oxidoreductase</keyword>
<gene>
    <name evidence="8" type="ordered locus">M5M_06260</name>
</gene>
<dbReference type="GO" id="GO:0042128">
    <property type="term" value="P:nitrate assimilation"/>
    <property type="evidence" value="ECO:0007669"/>
    <property type="project" value="UniProtKB-KW"/>
</dbReference>
<evidence type="ECO:0000313" key="9">
    <source>
        <dbReference type="Proteomes" id="UP000000466"/>
    </source>
</evidence>
<protein>
    <submittedName>
        <fullName evidence="8">Nitrite reductase [NAD(P)H] small subunit</fullName>
    </submittedName>
</protein>
<feature type="domain" description="Rieske" evidence="7">
    <location>
        <begin position="5"/>
        <end position="105"/>
    </location>
</feature>
<keyword evidence="4" id="KW-0408">Iron</keyword>
<evidence type="ECO:0000256" key="4">
    <source>
        <dbReference type="ARBA" id="ARBA00023004"/>
    </source>
</evidence>
<dbReference type="InterPro" id="IPR017881">
    <property type="entry name" value="NirD"/>
</dbReference>
<dbReference type="KEGG" id="saga:M5M_06260"/>
<dbReference type="GO" id="GO:0051537">
    <property type="term" value="F:2 iron, 2 sulfur cluster binding"/>
    <property type="evidence" value="ECO:0007669"/>
    <property type="project" value="UniProtKB-KW"/>
</dbReference>
<sequence length="107" mass="11452">MSNWQKVCRSADVVPGTGVCALVAGKQVAIFRTLKDKTLYALDNYDPIGKANILSRGIQGSIGDALVVASPLYKQHFELATGKCLEEDISVPVYAVREVDGQVEVAA</sequence>
<dbReference type="CDD" id="cd03529">
    <property type="entry name" value="Rieske_NirD"/>
    <property type="match status" value="1"/>
</dbReference>
<dbReference type="STRING" id="1117647.M5M_06260"/>
<proteinExistence type="predicted"/>
<keyword evidence="9" id="KW-1185">Reference proteome</keyword>
<dbReference type="PROSITE" id="PS51300">
    <property type="entry name" value="NIRD"/>
    <property type="match status" value="1"/>
</dbReference>
<dbReference type="Proteomes" id="UP000000466">
    <property type="component" value="Chromosome"/>
</dbReference>
<dbReference type="RefSeq" id="WP_015046620.1">
    <property type="nucleotide sequence ID" value="NC_018868.3"/>
</dbReference>
<organism evidence="8 9">
    <name type="scientific">Simiduia agarivorans (strain DSM 21679 / JCM 13881 / BCRC 17597 / SA1)</name>
    <dbReference type="NCBI Taxonomy" id="1117647"/>
    <lineage>
        <taxon>Bacteria</taxon>
        <taxon>Pseudomonadati</taxon>
        <taxon>Pseudomonadota</taxon>
        <taxon>Gammaproteobacteria</taxon>
        <taxon>Cellvibrionales</taxon>
        <taxon>Cellvibrionaceae</taxon>
        <taxon>Simiduia</taxon>
    </lineage>
</organism>
<name>K4KWX7_SIMAS</name>
<dbReference type="InterPro" id="IPR017941">
    <property type="entry name" value="Rieske_2Fe-2S"/>
</dbReference>